<dbReference type="PANTHER" id="PTHR10578:SF149">
    <property type="entry name" value="2-HYDROXYACID OXIDASE 2"/>
    <property type="match status" value="1"/>
</dbReference>
<keyword evidence="6" id="KW-1185">Reference proteome</keyword>
<dbReference type="InterPro" id="IPR037396">
    <property type="entry name" value="FMN_HAD"/>
</dbReference>
<name>A0ABY9TGM4_9GAMM</name>
<evidence type="ECO:0000313" key="5">
    <source>
        <dbReference type="EMBL" id="WNC66994.1"/>
    </source>
</evidence>
<dbReference type="PANTHER" id="PTHR10578">
    <property type="entry name" value="S -2-HYDROXY-ACID OXIDASE-RELATED"/>
    <property type="match status" value="1"/>
</dbReference>
<dbReference type="PROSITE" id="PS00557">
    <property type="entry name" value="FMN_HYDROXY_ACID_DH_1"/>
    <property type="match status" value="1"/>
</dbReference>
<dbReference type="CDD" id="cd02809">
    <property type="entry name" value="alpha_hydroxyacid_oxid_FMN"/>
    <property type="match status" value="1"/>
</dbReference>
<dbReference type="EC" id="1.-.-.-" evidence="5"/>
<evidence type="ECO:0000256" key="3">
    <source>
        <dbReference type="ARBA" id="ARBA00024042"/>
    </source>
</evidence>
<dbReference type="EMBL" id="CP134146">
    <property type="protein sequence ID" value="WNC66994.1"/>
    <property type="molecule type" value="Genomic_DNA"/>
</dbReference>
<evidence type="ECO:0000256" key="1">
    <source>
        <dbReference type="ARBA" id="ARBA00001917"/>
    </source>
</evidence>
<evidence type="ECO:0000313" key="6">
    <source>
        <dbReference type="Proteomes" id="UP001248581"/>
    </source>
</evidence>
<dbReference type="Gene3D" id="3.20.20.70">
    <property type="entry name" value="Aldolase class I"/>
    <property type="match status" value="1"/>
</dbReference>
<dbReference type="InterPro" id="IPR000262">
    <property type="entry name" value="FMN-dep_DH"/>
</dbReference>
<evidence type="ECO:0000259" key="4">
    <source>
        <dbReference type="PROSITE" id="PS51349"/>
    </source>
</evidence>
<protein>
    <submittedName>
        <fullName evidence="5">Alpha-hydroxy acid oxidase</fullName>
        <ecNumber evidence="5">1.-.-.-</ecNumber>
    </submittedName>
</protein>
<dbReference type="InterPro" id="IPR013785">
    <property type="entry name" value="Aldolase_TIM"/>
</dbReference>
<dbReference type="Pfam" id="PF01070">
    <property type="entry name" value="FMN_dh"/>
    <property type="match status" value="1"/>
</dbReference>
<keyword evidence="2 5" id="KW-0560">Oxidoreductase</keyword>
<accession>A0ABY9TGM4</accession>
<proteinExistence type="inferred from homology"/>
<dbReference type="SUPFAM" id="SSF51395">
    <property type="entry name" value="FMN-linked oxidoreductases"/>
    <property type="match status" value="1"/>
</dbReference>
<sequence>MSSLNRCFNIGDLKKKAKKRLPATMYHYMAGGADDEWSLRRNSSAFDDYQLMPNQLNDVSKVDISTKVLGCDLSMPFFLSPTGMSRLFHHEKEFAVAKAAEKMGTLYSLSTMATTSIEDIGATIDSDKMFQIYIFKNRELTKEYVKRAKASGYKALCLTVDTAIAGNRERDHYYGMGIPPKLTLKSMLSYMTHWQWAFNLLRNSDFKLANVSHWDTSLSKGTMGLIQYVNSQFDASVTWDDVAWLVEQWDGPFVLKGSQSVLDAKKAVEAGCSAMMVSNHGGRQLDFAPAPIDCIAPIRDAIGDSLELIVDGGVRRGSDIVKALALGANACSIGRPYLYGLAAGGQQGVEKVISILSNEVKRTTALLGCKSISEINKDHLIINNQIK</sequence>
<comment type="similarity">
    <text evidence="3">Belongs to the FMN-dependent alpha-hydroxy acid dehydrogenase family.</text>
</comment>
<dbReference type="Proteomes" id="UP001248581">
    <property type="component" value="Chromosome"/>
</dbReference>
<reference evidence="6" key="1">
    <citation type="submission" date="2023-09" db="EMBL/GenBank/DDBJ databases">
        <authorList>
            <person name="Li S."/>
            <person name="Li X."/>
            <person name="Zhang C."/>
            <person name="Zhao Z."/>
        </authorList>
    </citation>
    <scope>NUCLEOTIDE SEQUENCE [LARGE SCALE GENOMIC DNA]</scope>
    <source>
        <strain evidence="6">SQ345</strain>
    </source>
</reference>
<dbReference type="GO" id="GO:0016491">
    <property type="term" value="F:oxidoreductase activity"/>
    <property type="evidence" value="ECO:0007669"/>
    <property type="project" value="UniProtKB-KW"/>
</dbReference>
<dbReference type="PIRSF" id="PIRSF000138">
    <property type="entry name" value="Al-hdrx_acd_dh"/>
    <property type="match status" value="1"/>
</dbReference>
<dbReference type="PROSITE" id="PS51349">
    <property type="entry name" value="FMN_HYDROXY_ACID_DH_2"/>
    <property type="match status" value="1"/>
</dbReference>
<gene>
    <name evidence="5" type="ORF">RI845_10675</name>
</gene>
<dbReference type="InterPro" id="IPR008259">
    <property type="entry name" value="FMN_hydac_DH_AS"/>
</dbReference>
<evidence type="ECO:0000256" key="2">
    <source>
        <dbReference type="ARBA" id="ARBA00023002"/>
    </source>
</evidence>
<organism evidence="5 6">
    <name type="scientific">Thalassotalea nanhaiensis</name>
    <dbReference type="NCBI Taxonomy" id="3065648"/>
    <lineage>
        <taxon>Bacteria</taxon>
        <taxon>Pseudomonadati</taxon>
        <taxon>Pseudomonadota</taxon>
        <taxon>Gammaproteobacteria</taxon>
        <taxon>Alteromonadales</taxon>
        <taxon>Colwelliaceae</taxon>
        <taxon>Thalassotalea</taxon>
    </lineage>
</organism>
<dbReference type="InterPro" id="IPR012133">
    <property type="entry name" value="Alpha-hydoxy_acid_DH_FMN"/>
</dbReference>
<comment type="cofactor">
    <cofactor evidence="1">
        <name>FMN</name>
        <dbReference type="ChEBI" id="CHEBI:58210"/>
    </cofactor>
</comment>
<feature type="domain" description="FMN hydroxy acid dehydrogenase" evidence="4">
    <location>
        <begin position="2"/>
        <end position="385"/>
    </location>
</feature>
<dbReference type="RefSeq" id="WP_348386158.1">
    <property type="nucleotide sequence ID" value="NZ_CP134146.1"/>
</dbReference>